<comment type="cofactor">
    <cofactor evidence="3">
        <name>Fe(2+)</name>
        <dbReference type="ChEBI" id="CHEBI:29033"/>
    </cofactor>
</comment>
<organism evidence="11 12">
    <name type="scientific">Paenibacillus thalictri</name>
    <dbReference type="NCBI Taxonomy" id="2527873"/>
    <lineage>
        <taxon>Bacteria</taxon>
        <taxon>Bacillati</taxon>
        <taxon>Bacillota</taxon>
        <taxon>Bacilli</taxon>
        <taxon>Bacillales</taxon>
        <taxon>Paenibacillaceae</taxon>
        <taxon>Paenibacillus</taxon>
    </lineage>
</organism>
<dbReference type="SUPFAM" id="SSF51658">
    <property type="entry name" value="Xylose isomerase-like"/>
    <property type="match status" value="1"/>
</dbReference>
<dbReference type="OrthoDB" id="9780250at2"/>
<comment type="catalytic activity">
    <reaction evidence="1">
        <text>D-mannonate = 2-dehydro-3-deoxy-D-gluconate + H2O</text>
        <dbReference type="Rhea" id="RHEA:20097"/>
        <dbReference type="ChEBI" id="CHEBI:15377"/>
        <dbReference type="ChEBI" id="CHEBI:17767"/>
        <dbReference type="ChEBI" id="CHEBI:57990"/>
        <dbReference type="EC" id="4.2.1.8"/>
    </reaction>
</comment>
<evidence type="ECO:0000313" key="12">
    <source>
        <dbReference type="Proteomes" id="UP000293142"/>
    </source>
</evidence>
<dbReference type="Pfam" id="PF03786">
    <property type="entry name" value="UxuA"/>
    <property type="match status" value="1"/>
</dbReference>
<evidence type="ECO:0000256" key="8">
    <source>
        <dbReference type="ARBA" id="ARBA00023004"/>
    </source>
</evidence>
<gene>
    <name evidence="11" type="ORF">EYB31_02150</name>
</gene>
<proteinExistence type="inferred from homology"/>
<dbReference type="Proteomes" id="UP000293142">
    <property type="component" value="Unassembled WGS sequence"/>
</dbReference>
<keyword evidence="10" id="KW-0456">Lyase</keyword>
<comment type="similarity">
    <text evidence="6">Belongs to the mannonate dehydratase family.</text>
</comment>
<name>A0A4Q9DZA4_9BACL</name>
<reference evidence="11 12" key="1">
    <citation type="submission" date="2019-02" db="EMBL/GenBank/DDBJ databases">
        <title>Paenibacillus sp. nov., isolated from surface-sterilized tissue of Thalictrum simplex L.</title>
        <authorList>
            <person name="Tuo L."/>
        </authorList>
    </citation>
    <scope>NUCLEOTIDE SEQUENCE [LARGE SCALE GENOMIC DNA]</scope>
    <source>
        <strain evidence="11 12">N2SHLJ1</strain>
    </source>
</reference>
<evidence type="ECO:0000256" key="9">
    <source>
        <dbReference type="ARBA" id="ARBA00023211"/>
    </source>
</evidence>
<keyword evidence="12" id="KW-1185">Reference proteome</keyword>
<dbReference type="EC" id="4.2.1.8" evidence="7"/>
<evidence type="ECO:0000256" key="1">
    <source>
        <dbReference type="ARBA" id="ARBA00001794"/>
    </source>
</evidence>
<accession>A0A4Q9DZA4</accession>
<evidence type="ECO:0000256" key="5">
    <source>
        <dbReference type="ARBA" id="ARBA00004892"/>
    </source>
</evidence>
<dbReference type="UniPathway" id="UPA00246"/>
<dbReference type="EMBL" id="SIRE01000002">
    <property type="protein sequence ID" value="TBL81815.1"/>
    <property type="molecule type" value="Genomic_DNA"/>
</dbReference>
<evidence type="ECO:0000256" key="2">
    <source>
        <dbReference type="ARBA" id="ARBA00001936"/>
    </source>
</evidence>
<dbReference type="Gene3D" id="3.20.20.150">
    <property type="entry name" value="Divalent-metal-dependent TIM barrel enzymes"/>
    <property type="match status" value="1"/>
</dbReference>
<dbReference type="InterPro" id="IPR004628">
    <property type="entry name" value="Man_deHydtase"/>
</dbReference>
<comment type="pathway">
    <text evidence="5">Carbohydrate metabolism; pentose and glucuronate interconversion.</text>
</comment>
<dbReference type="GO" id="GO:0042840">
    <property type="term" value="P:D-glucuronate catabolic process"/>
    <property type="evidence" value="ECO:0007669"/>
    <property type="project" value="TreeGrafter"/>
</dbReference>
<dbReference type="GO" id="GO:0030145">
    <property type="term" value="F:manganese ion binding"/>
    <property type="evidence" value="ECO:0007669"/>
    <property type="project" value="TreeGrafter"/>
</dbReference>
<evidence type="ECO:0000256" key="6">
    <source>
        <dbReference type="ARBA" id="ARBA00007389"/>
    </source>
</evidence>
<dbReference type="PANTHER" id="PTHR30387:SF2">
    <property type="entry name" value="MANNONATE DEHYDRATASE"/>
    <property type="match status" value="1"/>
</dbReference>
<comment type="cofactor">
    <cofactor evidence="2">
        <name>Mn(2+)</name>
        <dbReference type="ChEBI" id="CHEBI:29035"/>
    </cofactor>
</comment>
<dbReference type="GO" id="GO:0008927">
    <property type="term" value="F:mannonate dehydratase activity"/>
    <property type="evidence" value="ECO:0007669"/>
    <property type="project" value="UniProtKB-EC"/>
</dbReference>
<evidence type="ECO:0000256" key="7">
    <source>
        <dbReference type="ARBA" id="ARBA00012927"/>
    </source>
</evidence>
<sequence>MMKVSVTLNRTDVTDSHLRLLSQIGVDCVDFGNGNAFAGVAEQGYPDLDGLLALKRRIQSWGMDINRVTLPNISEKFITASEGSEKELDHAATALTVFAEAGIPIVRQRIAGDNRFDSQIMYTAVHRGGMTNRGENWAGVMNGLPSREQQEMWWGRFCDIYGRLVPLADKYNIKLAMHPSDTPLPGMPFGSLGFHRIIDAFPSKRVGFIYCTGTRGEAGGSALVLDEINHFGRKGRIFSVHLRNVRGSLATASGFEEALLDDGDMNMFKLLLELRKVGYDGCLNADHMPHLAGDSAEHTLAWCYSVGYIKALLAALVEFSG</sequence>
<dbReference type="AlphaFoldDB" id="A0A4Q9DZA4"/>
<evidence type="ECO:0000256" key="10">
    <source>
        <dbReference type="ARBA" id="ARBA00023239"/>
    </source>
</evidence>
<evidence type="ECO:0000256" key="3">
    <source>
        <dbReference type="ARBA" id="ARBA00001954"/>
    </source>
</evidence>
<dbReference type="GO" id="GO:0008198">
    <property type="term" value="F:ferrous iron binding"/>
    <property type="evidence" value="ECO:0007669"/>
    <property type="project" value="TreeGrafter"/>
</dbReference>
<keyword evidence="9" id="KW-0464">Manganese</keyword>
<dbReference type="PANTHER" id="PTHR30387">
    <property type="entry name" value="MANNONATE DEHYDRATASE"/>
    <property type="match status" value="1"/>
</dbReference>
<keyword evidence="8" id="KW-0408">Iron</keyword>
<comment type="function">
    <text evidence="4">Catalyzes the dehydration of D-mannonate.</text>
</comment>
<evidence type="ECO:0000256" key="4">
    <source>
        <dbReference type="ARBA" id="ARBA00002713"/>
    </source>
</evidence>
<protein>
    <recommendedName>
        <fullName evidence="7">mannonate dehydratase</fullName>
        <ecNumber evidence="7">4.2.1.8</ecNumber>
    </recommendedName>
</protein>
<dbReference type="InterPro" id="IPR036237">
    <property type="entry name" value="Xyl_isomerase-like_sf"/>
</dbReference>
<evidence type="ECO:0000313" key="11">
    <source>
        <dbReference type="EMBL" id="TBL81815.1"/>
    </source>
</evidence>
<comment type="caution">
    <text evidence="11">The sequence shown here is derived from an EMBL/GenBank/DDBJ whole genome shotgun (WGS) entry which is preliminary data.</text>
</comment>